<dbReference type="AlphaFoldDB" id="A0A918F8L0"/>
<keyword evidence="6" id="KW-0547">Nucleotide-binding</keyword>
<dbReference type="PANTHER" id="PTHR43394:SF1">
    <property type="entry name" value="ATP-BINDING CASSETTE SUB-FAMILY B MEMBER 10, MITOCHONDRIAL"/>
    <property type="match status" value="1"/>
</dbReference>
<evidence type="ECO:0000256" key="8">
    <source>
        <dbReference type="ARBA" id="ARBA00022989"/>
    </source>
</evidence>
<keyword evidence="2" id="KW-0813">Transport</keyword>
<evidence type="ECO:0000313" key="15">
    <source>
        <dbReference type="EMBL" id="GGR15860.1"/>
    </source>
</evidence>
<proteinExistence type="inferred from homology"/>
<evidence type="ECO:0000256" key="1">
    <source>
        <dbReference type="ARBA" id="ARBA00004429"/>
    </source>
</evidence>
<comment type="similarity">
    <text evidence="10">Belongs to the ABC transporter superfamily. Siderophore-Fe(3+) uptake transporter (SIUT) (TC 3.A.1.21) family.</text>
</comment>
<dbReference type="InterPro" id="IPR039421">
    <property type="entry name" value="Type_1_exporter"/>
</dbReference>
<dbReference type="InterPro" id="IPR003593">
    <property type="entry name" value="AAA+_ATPase"/>
</dbReference>
<comment type="subcellular location">
    <subcellularLocation>
        <location evidence="1">Cell inner membrane</location>
        <topology evidence="1">Multi-pass membrane protein</topology>
    </subcellularLocation>
</comment>
<protein>
    <submittedName>
        <fullName evidence="15">ABC transporter</fullName>
    </submittedName>
</protein>
<dbReference type="GO" id="GO:0016887">
    <property type="term" value="F:ATP hydrolysis activity"/>
    <property type="evidence" value="ECO:0007669"/>
    <property type="project" value="InterPro"/>
</dbReference>
<feature type="domain" description="ABC transmembrane type-1" evidence="14">
    <location>
        <begin position="39"/>
        <end position="321"/>
    </location>
</feature>
<dbReference type="SMART" id="SM00382">
    <property type="entry name" value="AAA"/>
    <property type="match status" value="1"/>
</dbReference>
<evidence type="ECO:0000256" key="6">
    <source>
        <dbReference type="ARBA" id="ARBA00022741"/>
    </source>
</evidence>
<accession>A0A918F8L0</accession>
<dbReference type="SUPFAM" id="SSF90123">
    <property type="entry name" value="ABC transporter transmembrane region"/>
    <property type="match status" value="1"/>
</dbReference>
<dbReference type="InterPro" id="IPR003439">
    <property type="entry name" value="ABC_transporter-like_ATP-bd"/>
</dbReference>
<evidence type="ECO:0000259" key="14">
    <source>
        <dbReference type="PROSITE" id="PS50929"/>
    </source>
</evidence>
<evidence type="ECO:0000256" key="3">
    <source>
        <dbReference type="ARBA" id="ARBA00022475"/>
    </source>
</evidence>
<dbReference type="InterPro" id="IPR011527">
    <property type="entry name" value="ABC1_TM_dom"/>
</dbReference>
<gene>
    <name evidence="15" type="ORF">GCM10010196_05730</name>
</gene>
<dbReference type="PROSITE" id="PS50893">
    <property type="entry name" value="ABC_TRANSPORTER_2"/>
    <property type="match status" value="1"/>
</dbReference>
<dbReference type="SUPFAM" id="SSF52540">
    <property type="entry name" value="P-loop containing nucleoside triphosphate hydrolases"/>
    <property type="match status" value="1"/>
</dbReference>
<dbReference type="InterPro" id="IPR036640">
    <property type="entry name" value="ABC1_TM_sf"/>
</dbReference>
<evidence type="ECO:0000256" key="9">
    <source>
        <dbReference type="ARBA" id="ARBA00023136"/>
    </source>
</evidence>
<dbReference type="FunFam" id="3.40.50.300:FF:000221">
    <property type="entry name" value="Multidrug ABC transporter ATP-binding protein"/>
    <property type="match status" value="1"/>
</dbReference>
<keyword evidence="3" id="KW-1003">Cell membrane</keyword>
<dbReference type="Pfam" id="PF00005">
    <property type="entry name" value="ABC_tran"/>
    <property type="match status" value="1"/>
</dbReference>
<dbReference type="Pfam" id="PF00664">
    <property type="entry name" value="ABC_membrane"/>
    <property type="match status" value="1"/>
</dbReference>
<keyword evidence="5 12" id="KW-0812">Transmembrane</keyword>
<evidence type="ECO:0000256" key="2">
    <source>
        <dbReference type="ARBA" id="ARBA00022448"/>
    </source>
</evidence>
<comment type="caution">
    <text evidence="15">The sequence shown here is derived from an EMBL/GenBank/DDBJ whole genome shotgun (WGS) entry which is preliminary data.</text>
</comment>
<reference evidence="15" key="2">
    <citation type="submission" date="2020-09" db="EMBL/GenBank/DDBJ databases">
        <authorList>
            <person name="Sun Q."/>
            <person name="Ohkuma M."/>
        </authorList>
    </citation>
    <scope>NUCLEOTIDE SEQUENCE</scope>
    <source>
        <strain evidence="15">JCM 3346</strain>
    </source>
</reference>
<evidence type="ECO:0000313" key="16">
    <source>
        <dbReference type="Proteomes" id="UP000610303"/>
    </source>
</evidence>
<dbReference type="GO" id="GO:0005524">
    <property type="term" value="F:ATP binding"/>
    <property type="evidence" value="ECO:0007669"/>
    <property type="project" value="UniProtKB-KW"/>
</dbReference>
<keyword evidence="4" id="KW-0997">Cell inner membrane</keyword>
<dbReference type="Gene3D" id="1.20.1560.10">
    <property type="entry name" value="ABC transporter type 1, transmembrane domain"/>
    <property type="match status" value="1"/>
</dbReference>
<dbReference type="InterPro" id="IPR027417">
    <property type="entry name" value="P-loop_NTPase"/>
</dbReference>
<evidence type="ECO:0000256" key="7">
    <source>
        <dbReference type="ARBA" id="ARBA00022840"/>
    </source>
</evidence>
<feature type="transmembrane region" description="Helical" evidence="12">
    <location>
        <begin position="75"/>
        <end position="95"/>
    </location>
</feature>
<dbReference type="Gene3D" id="3.40.50.300">
    <property type="entry name" value="P-loop containing nucleotide triphosphate hydrolases"/>
    <property type="match status" value="1"/>
</dbReference>
<feature type="transmembrane region" description="Helical" evidence="12">
    <location>
        <begin position="176"/>
        <end position="196"/>
    </location>
</feature>
<dbReference type="EMBL" id="BMRJ01000001">
    <property type="protein sequence ID" value="GGR15860.1"/>
    <property type="molecule type" value="Genomic_DNA"/>
</dbReference>
<dbReference type="CDD" id="cd18543">
    <property type="entry name" value="ABC_6TM_Rv0194_D1_like"/>
    <property type="match status" value="1"/>
</dbReference>
<evidence type="ECO:0000256" key="4">
    <source>
        <dbReference type="ARBA" id="ARBA00022519"/>
    </source>
</evidence>
<keyword evidence="9 12" id="KW-0472">Membrane</keyword>
<feature type="domain" description="ABC transporter" evidence="13">
    <location>
        <begin position="355"/>
        <end position="602"/>
    </location>
</feature>
<keyword evidence="8 12" id="KW-1133">Transmembrane helix</keyword>
<dbReference type="GO" id="GO:0015421">
    <property type="term" value="F:ABC-type oligopeptide transporter activity"/>
    <property type="evidence" value="ECO:0007669"/>
    <property type="project" value="TreeGrafter"/>
</dbReference>
<feature type="compositionally biased region" description="Basic and acidic residues" evidence="11">
    <location>
        <begin position="615"/>
        <end position="630"/>
    </location>
</feature>
<evidence type="ECO:0000259" key="13">
    <source>
        <dbReference type="PROSITE" id="PS50893"/>
    </source>
</evidence>
<evidence type="ECO:0000256" key="12">
    <source>
        <dbReference type="SAM" id="Phobius"/>
    </source>
</evidence>
<feature type="region of interest" description="Disordered" evidence="11">
    <location>
        <begin position="602"/>
        <end position="630"/>
    </location>
</feature>
<feature type="transmembrane region" description="Helical" evidence="12">
    <location>
        <begin position="34"/>
        <end position="55"/>
    </location>
</feature>
<keyword evidence="7" id="KW-0067">ATP-binding</keyword>
<evidence type="ECO:0000256" key="11">
    <source>
        <dbReference type="SAM" id="MobiDB-lite"/>
    </source>
</evidence>
<feature type="transmembrane region" description="Helical" evidence="12">
    <location>
        <begin position="296"/>
        <end position="320"/>
    </location>
</feature>
<feature type="transmembrane region" description="Helical" evidence="12">
    <location>
        <begin position="262"/>
        <end position="284"/>
    </location>
</feature>
<organism evidence="15 16">
    <name type="scientific">Agromyces mediolanus</name>
    <name type="common">Corynebacterium mediolanum</name>
    <dbReference type="NCBI Taxonomy" id="41986"/>
    <lineage>
        <taxon>Bacteria</taxon>
        <taxon>Bacillati</taxon>
        <taxon>Actinomycetota</taxon>
        <taxon>Actinomycetes</taxon>
        <taxon>Micrococcales</taxon>
        <taxon>Microbacteriaceae</taxon>
        <taxon>Agromyces</taxon>
    </lineage>
</organism>
<feature type="transmembrane region" description="Helical" evidence="12">
    <location>
        <begin position="149"/>
        <end position="170"/>
    </location>
</feature>
<dbReference type="PROSITE" id="PS00211">
    <property type="entry name" value="ABC_TRANSPORTER_1"/>
    <property type="match status" value="1"/>
</dbReference>
<keyword evidence="16" id="KW-1185">Reference proteome</keyword>
<dbReference type="PANTHER" id="PTHR43394">
    <property type="entry name" value="ATP-DEPENDENT PERMEASE MDL1, MITOCHONDRIAL"/>
    <property type="match status" value="1"/>
</dbReference>
<dbReference type="InterPro" id="IPR017871">
    <property type="entry name" value="ABC_transporter-like_CS"/>
</dbReference>
<sequence length="630" mass="68892">MTTPPTHPPGHVAEAPRLGAVRALWRLREYAGPALPAFAMSMGAALIAQLFALAIPQVMQQIVDGPLAQRDASAVWPLAILVFVLGAIESILYALRRWLVVGPGTKVEARMRDALYAKLQDLPVSFHDRWPSGQLLSRAVSDLSLIRRWLSFGLVLTGANLVIIVVGVGILMSMNWLLGLIFLVCSLPLWWAGYRFEGEYSEKSRLSQDQQGDLATAVEESVHGIRVLKAFGRGKHALSTFRAQAESLRRTEMEKARLDANIWVWIMVVPAIALGACLVVGIWLAANGQLTVGELVAFFATATVLAWPIESIGFMLAFALDARTATDRFFDIMDSENTILDPEAPRTLERPRGELAFEGVHFRYQDAPSRFPDLLDDVELVVRPGETMALVGLTGSGKTTMTALTTRLYDVTGGAVTLDGVDVRAFSREELRRHIAMAFEDATLFSASVRENVLLGRPELAGDDPAVQAEAQRVLEEALRIAQAGFAYELPDGLETKVGEEGMSLSGGQRQRLALARAVAAKPAVLVLDDPLSALDVTTEAKVEEELRSVLADTTALIVAHRPSTVMMADRVALLEAGRITAVGTHSELLRESEHYRFVISSLEEEERAGSDPVDTMREEPETDREEVAR</sequence>
<name>A0A918F8L0_AGRME</name>
<evidence type="ECO:0000256" key="5">
    <source>
        <dbReference type="ARBA" id="ARBA00022692"/>
    </source>
</evidence>
<dbReference type="Proteomes" id="UP000610303">
    <property type="component" value="Unassembled WGS sequence"/>
</dbReference>
<dbReference type="PROSITE" id="PS50929">
    <property type="entry name" value="ABC_TM1F"/>
    <property type="match status" value="1"/>
</dbReference>
<dbReference type="GO" id="GO:0005886">
    <property type="term" value="C:plasma membrane"/>
    <property type="evidence" value="ECO:0007669"/>
    <property type="project" value="UniProtKB-SubCell"/>
</dbReference>
<reference evidence="15" key="1">
    <citation type="journal article" date="2014" name="Int. J. Syst. Evol. Microbiol.">
        <title>Complete genome sequence of Corynebacterium casei LMG S-19264T (=DSM 44701T), isolated from a smear-ripened cheese.</title>
        <authorList>
            <consortium name="US DOE Joint Genome Institute (JGI-PGF)"/>
            <person name="Walter F."/>
            <person name="Albersmeier A."/>
            <person name="Kalinowski J."/>
            <person name="Ruckert C."/>
        </authorList>
    </citation>
    <scope>NUCLEOTIDE SEQUENCE</scope>
    <source>
        <strain evidence="15">JCM 3346</strain>
    </source>
</reference>
<evidence type="ECO:0000256" key="10">
    <source>
        <dbReference type="ARBA" id="ARBA00023455"/>
    </source>
</evidence>